<accession>A0AAD7K077</accession>
<evidence type="ECO:0000313" key="2">
    <source>
        <dbReference type="EMBL" id="KAJ7775575.1"/>
    </source>
</evidence>
<keyword evidence="3" id="KW-1185">Reference proteome</keyword>
<evidence type="ECO:0000313" key="3">
    <source>
        <dbReference type="Proteomes" id="UP001215598"/>
    </source>
</evidence>
<feature type="region of interest" description="Disordered" evidence="1">
    <location>
        <begin position="395"/>
        <end position="446"/>
    </location>
</feature>
<protein>
    <submittedName>
        <fullName evidence="2">Uncharacterized protein</fullName>
    </submittedName>
</protein>
<feature type="compositionally biased region" description="Low complexity" evidence="1">
    <location>
        <begin position="360"/>
        <end position="378"/>
    </location>
</feature>
<feature type="compositionally biased region" description="Polar residues" evidence="1">
    <location>
        <begin position="396"/>
        <end position="409"/>
    </location>
</feature>
<dbReference type="Proteomes" id="UP001215598">
    <property type="component" value="Unassembled WGS sequence"/>
</dbReference>
<name>A0AAD7K077_9AGAR</name>
<comment type="caution">
    <text evidence="2">The sequence shown here is derived from an EMBL/GenBank/DDBJ whole genome shotgun (WGS) entry which is preliminary data.</text>
</comment>
<dbReference type="AlphaFoldDB" id="A0AAD7K077"/>
<feature type="region of interest" description="Disordered" evidence="1">
    <location>
        <begin position="169"/>
        <end position="190"/>
    </location>
</feature>
<gene>
    <name evidence="2" type="ORF">B0H16DRAFT_1684446</name>
</gene>
<reference evidence="2" key="1">
    <citation type="submission" date="2023-03" db="EMBL/GenBank/DDBJ databases">
        <title>Massive genome expansion in bonnet fungi (Mycena s.s.) driven by repeated elements and novel gene families across ecological guilds.</title>
        <authorList>
            <consortium name="Lawrence Berkeley National Laboratory"/>
            <person name="Harder C.B."/>
            <person name="Miyauchi S."/>
            <person name="Viragh M."/>
            <person name="Kuo A."/>
            <person name="Thoen E."/>
            <person name="Andreopoulos B."/>
            <person name="Lu D."/>
            <person name="Skrede I."/>
            <person name="Drula E."/>
            <person name="Henrissat B."/>
            <person name="Morin E."/>
            <person name="Kohler A."/>
            <person name="Barry K."/>
            <person name="LaButti K."/>
            <person name="Morin E."/>
            <person name="Salamov A."/>
            <person name="Lipzen A."/>
            <person name="Mereny Z."/>
            <person name="Hegedus B."/>
            <person name="Baldrian P."/>
            <person name="Stursova M."/>
            <person name="Weitz H."/>
            <person name="Taylor A."/>
            <person name="Grigoriev I.V."/>
            <person name="Nagy L.G."/>
            <person name="Martin F."/>
            <person name="Kauserud H."/>
        </authorList>
    </citation>
    <scope>NUCLEOTIDE SEQUENCE</scope>
    <source>
        <strain evidence="2">CBHHK182m</strain>
    </source>
</reference>
<sequence length="628" mass="67852">MFCSAPTVSLRRSQAAHTTQMVLSRRPVQDFLDVPNVVTAFNAAGPQASSTPQTLSTSRKPSSLFNAAGLLNAASSHLNLGRTTTTLPSCGPAYGVYSATRGMKESVDNANTWYESELAMGTEGSENGPTWGMSPALTRSSKSCERFYEDTCTAEKRMDSKEWGRTGVEEAAHGGRSRNPTIVTDSESDCSDVAPGQIKRIVVNIGLTSGTSAVTWIHIGSPSTKAKVQSVRRLTLVSYKHVSSAYWTTVGKPRVPSRAPIPDKTSSGHNSVHRVQVSEEPGKRKRLKCEYVSITEQEERSENTSAEGNPAQSGMHTAPLHTMSPWTAGMPQNSNPPPTVFSASHIPPQGHSVPNPGQPASYNTHASHAASNSAHYSNTAYGGPAPQFMHAAQYPNYASPQPNHPSSAASGRHRYDMQTGHAAQYSSSRGRPSDYPSQHGSQVGVGDYSPNYNPDVTNADYGWNQSSPYGRWACADRGNSVWRAIDRLFVDLLSSTPGSVTEILPSIAEEDSLVVKRGQVESHWCTQISSLVISKYEKVRSSGNSVLDRSRRGCIIHKVEHVGSPRYSAVTLVACNDIEHCEHFHSIPVTGVPSRRSRTELLIHSYLAVATEMKLPPSGTGSEAFDMI</sequence>
<feature type="region of interest" description="Disordered" evidence="1">
    <location>
        <begin position="253"/>
        <end position="378"/>
    </location>
</feature>
<organism evidence="2 3">
    <name type="scientific">Mycena metata</name>
    <dbReference type="NCBI Taxonomy" id="1033252"/>
    <lineage>
        <taxon>Eukaryota</taxon>
        <taxon>Fungi</taxon>
        <taxon>Dikarya</taxon>
        <taxon>Basidiomycota</taxon>
        <taxon>Agaricomycotina</taxon>
        <taxon>Agaricomycetes</taxon>
        <taxon>Agaricomycetidae</taxon>
        <taxon>Agaricales</taxon>
        <taxon>Marasmiineae</taxon>
        <taxon>Mycenaceae</taxon>
        <taxon>Mycena</taxon>
    </lineage>
</organism>
<dbReference type="EMBL" id="JARKIB010000010">
    <property type="protein sequence ID" value="KAJ7775575.1"/>
    <property type="molecule type" value="Genomic_DNA"/>
</dbReference>
<proteinExistence type="predicted"/>
<evidence type="ECO:0000256" key="1">
    <source>
        <dbReference type="SAM" id="MobiDB-lite"/>
    </source>
</evidence>
<feature type="compositionally biased region" description="Polar residues" evidence="1">
    <location>
        <begin position="303"/>
        <end position="315"/>
    </location>
</feature>
<feature type="compositionally biased region" description="Polar residues" evidence="1">
    <location>
        <begin position="424"/>
        <end position="441"/>
    </location>
</feature>